<evidence type="ECO:0000313" key="3">
    <source>
        <dbReference type="Proteomes" id="UP000185944"/>
    </source>
</evidence>
<accession>A0A177EIV3</accession>
<dbReference type="RefSeq" id="XP_067545409.1">
    <property type="nucleotide sequence ID" value="XM_067687701.1"/>
</dbReference>
<dbReference type="OrthoDB" id="2017974at2759"/>
<dbReference type="PANTHER" id="PTHR16161">
    <property type="entry name" value="TRANSCRIPTIONAL PROTEIN SWT1"/>
    <property type="match status" value="1"/>
</dbReference>
<evidence type="ECO:0000313" key="2">
    <source>
        <dbReference type="EMBL" id="OAG31808.1"/>
    </source>
</evidence>
<dbReference type="VEuPathDB" id="MicrosporidiaDB:NEDG_00283"/>
<keyword evidence="3" id="KW-1185">Reference proteome</keyword>
<protein>
    <recommendedName>
        <fullName evidence="1">PIN domain-containing protein</fullName>
    </recommendedName>
</protein>
<dbReference type="GO" id="GO:0004540">
    <property type="term" value="F:RNA nuclease activity"/>
    <property type="evidence" value="ECO:0007669"/>
    <property type="project" value="UniProtKB-ARBA"/>
</dbReference>
<gene>
    <name evidence="2" type="ORF">NEDG_00283</name>
</gene>
<reference evidence="2 3" key="1">
    <citation type="submission" date="2016-02" db="EMBL/GenBank/DDBJ databases">
        <title>Discovery of a natural microsporidian pathogen with a broad tissue tropism in Caenorhabditis elegans.</title>
        <authorList>
            <person name="Luallen R.J."/>
            <person name="Reinke A.W."/>
            <person name="Tong L."/>
            <person name="Botts M.R."/>
            <person name="Felix M.-A."/>
            <person name="Troemel E.R."/>
        </authorList>
    </citation>
    <scope>NUCLEOTIDE SEQUENCE [LARGE SCALE GENOMIC DNA]</scope>
    <source>
        <strain evidence="2 3">JUm2807</strain>
    </source>
</reference>
<dbReference type="InterPro" id="IPR029060">
    <property type="entry name" value="PIN-like_dom_sf"/>
</dbReference>
<dbReference type="SUPFAM" id="SSF88723">
    <property type="entry name" value="PIN domain-like"/>
    <property type="match status" value="1"/>
</dbReference>
<dbReference type="GO" id="GO:0005634">
    <property type="term" value="C:nucleus"/>
    <property type="evidence" value="ECO:0007669"/>
    <property type="project" value="TreeGrafter"/>
</dbReference>
<dbReference type="EMBL" id="LTDL01000014">
    <property type="protein sequence ID" value="OAG31808.1"/>
    <property type="molecule type" value="Genomic_DNA"/>
</dbReference>
<dbReference type="GeneID" id="93646633"/>
<comment type="caution">
    <text evidence="2">The sequence shown here is derived from an EMBL/GenBank/DDBJ whole genome shotgun (WGS) entry which is preliminary data.</text>
</comment>
<sequence length="256" mass="28753">MGAFLVGVDTNVLLDTLETLKETTRQMNTIHVAFFIPRMVLRELDALKVNNPSARVALRFLEDESVRPNPKVVLEEAVSSAGQNNDDSIAIACQMNNVTLLLSNDTALRLKVQSLGTPAISTLGKSPDRLFKQIRENLVEIDFMEFQLHDDHVTPAQNIKASIAELIYAEKIHPLLTKELGEEMIPFFVKPEVLTSLDALVRFTVKNYSLFSTMLPRSSKPILTKLAKTAIEHKDIESILYLFGVGVPQWFRGMKF</sequence>
<dbReference type="InterPro" id="IPR052626">
    <property type="entry name" value="SWT1_Regulator"/>
</dbReference>
<dbReference type="PANTHER" id="PTHR16161:SF0">
    <property type="entry name" value="TRANSCRIPTIONAL PROTEIN SWT1"/>
    <property type="match status" value="1"/>
</dbReference>
<name>A0A177EIV3_9MICR</name>
<evidence type="ECO:0000259" key="1">
    <source>
        <dbReference type="Pfam" id="PF13638"/>
    </source>
</evidence>
<dbReference type="Proteomes" id="UP000185944">
    <property type="component" value="Unassembled WGS sequence"/>
</dbReference>
<dbReference type="Pfam" id="PF13638">
    <property type="entry name" value="PIN_4"/>
    <property type="match status" value="1"/>
</dbReference>
<proteinExistence type="predicted"/>
<dbReference type="Gene3D" id="3.40.50.1010">
    <property type="entry name" value="5'-nuclease"/>
    <property type="match status" value="1"/>
</dbReference>
<dbReference type="AlphaFoldDB" id="A0A177EIV3"/>
<feature type="domain" description="PIN" evidence="1">
    <location>
        <begin position="8"/>
        <end position="121"/>
    </location>
</feature>
<organism evidence="2 3">
    <name type="scientific">Nematocida displodere</name>
    <dbReference type="NCBI Taxonomy" id="1805483"/>
    <lineage>
        <taxon>Eukaryota</taxon>
        <taxon>Fungi</taxon>
        <taxon>Fungi incertae sedis</taxon>
        <taxon>Microsporidia</taxon>
        <taxon>Nematocida</taxon>
    </lineage>
</organism>
<dbReference type="InterPro" id="IPR002716">
    <property type="entry name" value="PIN_dom"/>
</dbReference>